<keyword evidence="1" id="KW-0472">Membrane</keyword>
<name>A0A679IXH1_9HYPH</name>
<feature type="transmembrane region" description="Helical" evidence="1">
    <location>
        <begin position="27"/>
        <end position="45"/>
    </location>
</feature>
<evidence type="ECO:0000256" key="1">
    <source>
        <dbReference type="SAM" id="Phobius"/>
    </source>
</evidence>
<sequence>MARLLRGEGVSLPLYQHGFGPMHDTPLLLNLLYAILMASSMMITWQVHRLLGRA</sequence>
<gene>
    <name evidence="2" type="ORF">MBUL_01390</name>
</gene>
<dbReference type="EMBL" id="LR743504">
    <property type="protein sequence ID" value="CAA2101858.1"/>
    <property type="molecule type" value="Genomic_DNA"/>
</dbReference>
<proteinExistence type="predicted"/>
<protein>
    <submittedName>
        <fullName evidence="2">Uncharacterized protein</fullName>
    </submittedName>
</protein>
<accession>A0A679IXH1</accession>
<evidence type="ECO:0000313" key="2">
    <source>
        <dbReference type="EMBL" id="CAA2101858.1"/>
    </source>
</evidence>
<reference evidence="2" key="1">
    <citation type="submission" date="2019-12" db="EMBL/GenBank/DDBJ databases">
        <authorList>
            <person name="Cremers G."/>
        </authorList>
    </citation>
    <scope>NUCLEOTIDE SEQUENCE</scope>
    <source>
        <strain evidence="2">Mbul1</strain>
    </source>
</reference>
<keyword evidence="1" id="KW-1133">Transmembrane helix</keyword>
<keyword evidence="1" id="KW-0812">Transmembrane</keyword>
<organism evidence="2">
    <name type="scientific">Methylobacterium bullatum</name>
    <dbReference type="NCBI Taxonomy" id="570505"/>
    <lineage>
        <taxon>Bacteria</taxon>
        <taxon>Pseudomonadati</taxon>
        <taxon>Pseudomonadota</taxon>
        <taxon>Alphaproteobacteria</taxon>
        <taxon>Hyphomicrobiales</taxon>
        <taxon>Methylobacteriaceae</taxon>
        <taxon>Methylobacterium</taxon>
    </lineage>
</organism>
<dbReference type="AlphaFoldDB" id="A0A679IXH1"/>